<dbReference type="Proteomes" id="UP000660668">
    <property type="component" value="Unassembled WGS sequence"/>
</dbReference>
<organism evidence="2 3">
    <name type="scientific">Nocardioides agariphilus</name>
    <dbReference type="NCBI Taxonomy" id="433664"/>
    <lineage>
        <taxon>Bacteria</taxon>
        <taxon>Bacillati</taxon>
        <taxon>Actinomycetota</taxon>
        <taxon>Actinomycetes</taxon>
        <taxon>Propionibacteriales</taxon>
        <taxon>Nocardioidaceae</taxon>
        <taxon>Nocardioides</taxon>
    </lineage>
</organism>
<dbReference type="Gene3D" id="1.20.1250.20">
    <property type="entry name" value="MFS general substrate transporter like domains"/>
    <property type="match status" value="1"/>
</dbReference>
<gene>
    <name evidence="2" type="ORF">ISU10_18505</name>
</gene>
<dbReference type="EMBL" id="JADKPO010000031">
    <property type="protein sequence ID" value="MBF4769766.1"/>
    <property type="molecule type" value="Genomic_DNA"/>
</dbReference>
<dbReference type="AlphaFoldDB" id="A0A930YIJ1"/>
<dbReference type="SUPFAM" id="SSF103473">
    <property type="entry name" value="MFS general substrate transporter"/>
    <property type="match status" value="1"/>
</dbReference>
<evidence type="ECO:0000256" key="1">
    <source>
        <dbReference type="SAM" id="MobiDB-lite"/>
    </source>
</evidence>
<comment type="caution">
    <text evidence="2">The sequence shown here is derived from an EMBL/GenBank/DDBJ whole genome shotgun (WGS) entry which is preliminary data.</text>
</comment>
<feature type="region of interest" description="Disordered" evidence="1">
    <location>
        <begin position="197"/>
        <end position="224"/>
    </location>
</feature>
<protein>
    <recommendedName>
        <fullName evidence="4">MFS transporter</fullName>
    </recommendedName>
</protein>
<keyword evidence="3" id="KW-1185">Reference proteome</keyword>
<evidence type="ECO:0008006" key="4">
    <source>
        <dbReference type="Google" id="ProtNLM"/>
    </source>
</evidence>
<name>A0A930YIJ1_9ACTN</name>
<dbReference type="InterPro" id="IPR036259">
    <property type="entry name" value="MFS_trans_sf"/>
</dbReference>
<sequence length="299" mass="32129">MVSGLLGACACLAAVSLIDTGPELGALLFVAGACGASVNVTSGRVVLRSFDPSARGLAMGIRQTSPLIGMGLAALLLPPTRVDVRLWSGALGARRHLRGRRVRGPGRHRRSCEARRQIDAELLIAVLHTALVAAAWRQCPPRHPADRGRLLRLHLPGRRRRLELIEGGGGDGCRVGVRSRVPPASRELVGPCRLSHRTDAQDRPAGLRRGATHGCADAGGRGDRAGRAAACRRSQLGVERPGLHCRRRDRWTILGRSRPGAAPPVRHHGGNPARHGARHRTGAVWLGVPRLPVWRRWSP</sequence>
<evidence type="ECO:0000313" key="2">
    <source>
        <dbReference type="EMBL" id="MBF4769766.1"/>
    </source>
</evidence>
<feature type="compositionally biased region" description="Basic residues" evidence="1">
    <location>
        <begin position="265"/>
        <end position="278"/>
    </location>
</feature>
<reference evidence="2" key="1">
    <citation type="submission" date="2020-11" db="EMBL/GenBank/DDBJ databases">
        <title>Nocardioides cynanchi sp. nov., isolated from soil of rhizosphere of Cynanchum wilfordii.</title>
        <authorList>
            <person name="Lee J.-S."/>
            <person name="Suh M.K."/>
            <person name="Kim J.-S."/>
        </authorList>
    </citation>
    <scope>NUCLEOTIDE SEQUENCE</scope>
    <source>
        <strain evidence="2">KCTC 19276</strain>
    </source>
</reference>
<feature type="region of interest" description="Disordered" evidence="1">
    <location>
        <begin position="255"/>
        <end position="278"/>
    </location>
</feature>
<accession>A0A930YIJ1</accession>
<proteinExistence type="predicted"/>
<evidence type="ECO:0000313" key="3">
    <source>
        <dbReference type="Proteomes" id="UP000660668"/>
    </source>
</evidence>